<evidence type="ECO:0000313" key="4">
    <source>
        <dbReference type="EMBL" id="RLP75117.1"/>
    </source>
</evidence>
<dbReference type="SUPFAM" id="SSF141868">
    <property type="entry name" value="EAL domain-like"/>
    <property type="match status" value="1"/>
</dbReference>
<proteinExistence type="predicted"/>
<sequence>MVAGTICSIFERMGYEARVSGTAADFYADCDAWGPTHLAIDLVMPDVDGVEVLLELSRRKVTAGIIITSGAGSRLLEAAQRVSTENGLNVLGVLSKPFLPRQLKDVLSEGAVDARPAVAPAPDRPARFDGEDLSLALRRGEFVVHYQPKIACRTGELRGFEALVRWQHPHFGLIPPSAFISLAEECGQIGGITDFVFEQSVAWLSNAFPGKNHHIAVNLSPVLLGDVSLADHFQKIARRYGISNDRVMLEITETSAMKDPTATLGAATRMRLKGFRLSIDDFGVGYSSLVQLIRIPFSEMKIDISFVRDVNKSEEARKVVIAIAGLAKSLGMEVTAEGVEDSGVLDFIRGIGCEMAQGYRIGRPMPGEAAALWSGLSS</sequence>
<dbReference type="PANTHER" id="PTHR33121">
    <property type="entry name" value="CYCLIC DI-GMP PHOSPHODIESTERASE PDEF"/>
    <property type="match status" value="1"/>
</dbReference>
<dbReference type="Gene3D" id="3.40.50.2300">
    <property type="match status" value="1"/>
</dbReference>
<dbReference type="Proteomes" id="UP000269692">
    <property type="component" value="Unassembled WGS sequence"/>
</dbReference>
<dbReference type="SUPFAM" id="SSF52172">
    <property type="entry name" value="CheY-like"/>
    <property type="match status" value="1"/>
</dbReference>
<dbReference type="InterPro" id="IPR050706">
    <property type="entry name" value="Cyclic-di-GMP_PDE-like"/>
</dbReference>
<dbReference type="EMBL" id="RCTF01000016">
    <property type="protein sequence ID" value="RLP75117.1"/>
    <property type="molecule type" value="Genomic_DNA"/>
</dbReference>
<accession>A0A3L7A4H3</accession>
<gene>
    <name evidence="4" type="ORF">D9R14_17205</name>
</gene>
<organism evidence="4 5">
    <name type="scientific">Xanthobacter tagetidis</name>
    <dbReference type="NCBI Taxonomy" id="60216"/>
    <lineage>
        <taxon>Bacteria</taxon>
        <taxon>Pseudomonadati</taxon>
        <taxon>Pseudomonadota</taxon>
        <taxon>Alphaproteobacteria</taxon>
        <taxon>Hyphomicrobiales</taxon>
        <taxon>Xanthobacteraceae</taxon>
        <taxon>Xanthobacter</taxon>
    </lineage>
</organism>
<dbReference type="GO" id="GO:0071111">
    <property type="term" value="F:cyclic-guanylate-specific phosphodiesterase activity"/>
    <property type="evidence" value="ECO:0007669"/>
    <property type="project" value="InterPro"/>
</dbReference>
<dbReference type="CDD" id="cd01948">
    <property type="entry name" value="EAL"/>
    <property type="match status" value="1"/>
</dbReference>
<dbReference type="InterPro" id="IPR001633">
    <property type="entry name" value="EAL_dom"/>
</dbReference>
<keyword evidence="1" id="KW-0597">Phosphoprotein</keyword>
<evidence type="ECO:0000313" key="5">
    <source>
        <dbReference type="Proteomes" id="UP000269692"/>
    </source>
</evidence>
<dbReference type="InterPro" id="IPR011006">
    <property type="entry name" value="CheY-like_superfamily"/>
</dbReference>
<protein>
    <submittedName>
        <fullName evidence="4">EAL domain-containing protein</fullName>
    </submittedName>
</protein>
<dbReference type="PROSITE" id="PS50110">
    <property type="entry name" value="RESPONSE_REGULATORY"/>
    <property type="match status" value="1"/>
</dbReference>
<dbReference type="GO" id="GO:0000160">
    <property type="term" value="P:phosphorelay signal transduction system"/>
    <property type="evidence" value="ECO:0007669"/>
    <property type="project" value="InterPro"/>
</dbReference>
<dbReference type="InterPro" id="IPR001789">
    <property type="entry name" value="Sig_transdc_resp-reg_receiver"/>
</dbReference>
<keyword evidence="5" id="KW-1185">Reference proteome</keyword>
<evidence type="ECO:0000256" key="1">
    <source>
        <dbReference type="PROSITE-ProRule" id="PRU00169"/>
    </source>
</evidence>
<comment type="caution">
    <text evidence="4">The sequence shown here is derived from an EMBL/GenBank/DDBJ whole genome shotgun (WGS) entry which is preliminary data.</text>
</comment>
<dbReference type="SMART" id="SM00052">
    <property type="entry name" value="EAL"/>
    <property type="match status" value="1"/>
</dbReference>
<evidence type="ECO:0000259" key="2">
    <source>
        <dbReference type="PROSITE" id="PS50110"/>
    </source>
</evidence>
<dbReference type="AlphaFoldDB" id="A0A3L7A4H3"/>
<dbReference type="Gene3D" id="3.20.20.450">
    <property type="entry name" value="EAL domain"/>
    <property type="match status" value="1"/>
</dbReference>
<name>A0A3L7A4H3_9HYPH</name>
<dbReference type="PROSITE" id="PS50883">
    <property type="entry name" value="EAL"/>
    <property type="match status" value="1"/>
</dbReference>
<feature type="domain" description="EAL" evidence="3">
    <location>
        <begin position="126"/>
        <end position="378"/>
    </location>
</feature>
<feature type="domain" description="Response regulatory" evidence="2">
    <location>
        <begin position="1"/>
        <end position="111"/>
    </location>
</feature>
<evidence type="ECO:0000259" key="3">
    <source>
        <dbReference type="PROSITE" id="PS50883"/>
    </source>
</evidence>
<dbReference type="Pfam" id="PF00563">
    <property type="entry name" value="EAL"/>
    <property type="match status" value="1"/>
</dbReference>
<dbReference type="InterPro" id="IPR035919">
    <property type="entry name" value="EAL_sf"/>
</dbReference>
<reference evidence="4 5" key="1">
    <citation type="submission" date="2018-10" db="EMBL/GenBank/DDBJ databases">
        <title>Xanthobacter tagetidis genome sequencing and assembly.</title>
        <authorList>
            <person name="Maclea K.S."/>
            <person name="Goen A.E."/>
            <person name="Fatima S.A."/>
        </authorList>
    </citation>
    <scope>NUCLEOTIDE SEQUENCE [LARGE SCALE GENOMIC DNA]</scope>
    <source>
        <strain evidence="4 5">ATCC 700314</strain>
    </source>
</reference>
<feature type="modified residue" description="4-aspartylphosphate" evidence="1">
    <location>
        <position position="41"/>
    </location>
</feature>
<dbReference type="PANTHER" id="PTHR33121:SF71">
    <property type="entry name" value="OXYGEN SENSOR PROTEIN DOSP"/>
    <property type="match status" value="1"/>
</dbReference>